<evidence type="ECO:0000313" key="1">
    <source>
        <dbReference type="EMBL" id="GAA2199939.1"/>
    </source>
</evidence>
<sequence length="128" mass="13976">MSIDITMRGPLFDGRAARAADRACDDARDDVAAYAEERVLMGTAASFKTRTPYYETRVTTERVSGDVSLVHDQGVIYGPWLEGVGSRNAPVTRFAGYRFWRAAKQAVAARGPQIAEAAVQRHLPEMGG</sequence>
<gene>
    <name evidence="1" type="ORF">GCM10009787_48890</name>
</gene>
<protein>
    <recommendedName>
        <fullName evidence="3">HK97 gp10 family phage protein</fullName>
    </recommendedName>
</protein>
<evidence type="ECO:0000313" key="2">
    <source>
        <dbReference type="Proteomes" id="UP001501391"/>
    </source>
</evidence>
<organism evidence="1 2">
    <name type="scientific">Streptomyces bangladeshensis</name>
    <dbReference type="NCBI Taxonomy" id="295352"/>
    <lineage>
        <taxon>Bacteria</taxon>
        <taxon>Bacillati</taxon>
        <taxon>Actinomycetota</taxon>
        <taxon>Actinomycetes</taxon>
        <taxon>Kitasatosporales</taxon>
        <taxon>Streptomycetaceae</taxon>
        <taxon>Streptomyces</taxon>
    </lineage>
</organism>
<dbReference type="Proteomes" id="UP001501391">
    <property type="component" value="Unassembled WGS sequence"/>
</dbReference>
<keyword evidence="2" id="KW-1185">Reference proteome</keyword>
<proteinExistence type="predicted"/>
<accession>A0ABN3BT98</accession>
<comment type="caution">
    <text evidence="1">The sequence shown here is derived from an EMBL/GenBank/DDBJ whole genome shotgun (WGS) entry which is preliminary data.</text>
</comment>
<dbReference type="EMBL" id="BAAAOQ010000016">
    <property type="protein sequence ID" value="GAA2199939.1"/>
    <property type="molecule type" value="Genomic_DNA"/>
</dbReference>
<evidence type="ECO:0008006" key="3">
    <source>
        <dbReference type="Google" id="ProtNLM"/>
    </source>
</evidence>
<reference evidence="1 2" key="1">
    <citation type="journal article" date="2019" name="Int. J. Syst. Evol. Microbiol.">
        <title>The Global Catalogue of Microorganisms (GCM) 10K type strain sequencing project: providing services to taxonomists for standard genome sequencing and annotation.</title>
        <authorList>
            <consortium name="The Broad Institute Genomics Platform"/>
            <consortium name="The Broad Institute Genome Sequencing Center for Infectious Disease"/>
            <person name="Wu L."/>
            <person name="Ma J."/>
        </authorList>
    </citation>
    <scope>NUCLEOTIDE SEQUENCE [LARGE SCALE GENOMIC DNA]</scope>
    <source>
        <strain evidence="1 2">JCM 14924</strain>
    </source>
</reference>
<name>A0ABN3BT98_9ACTN</name>
<dbReference type="RefSeq" id="WP_346163566.1">
    <property type="nucleotide sequence ID" value="NZ_BAAAOQ010000016.1"/>
</dbReference>